<accession>E6QB45</accession>
<sequence length="70" mass="8251">MGNNKMWGQMLRSEHRSAMRLHFAANHFIFYVAPKSLNQALLRLLWTLIVLTSYSEGKIQPQKNTRNLFM</sequence>
<proteinExistence type="predicted"/>
<name>E6QB45_9ZZZZ</name>
<evidence type="ECO:0000313" key="1">
    <source>
        <dbReference type="EMBL" id="CBI04421.1"/>
    </source>
</evidence>
<protein>
    <submittedName>
        <fullName evidence="1">Uncharacterized protein</fullName>
    </submittedName>
</protein>
<comment type="caution">
    <text evidence="1">The sequence shown here is derived from an EMBL/GenBank/DDBJ whole genome shotgun (WGS) entry which is preliminary data.</text>
</comment>
<gene>
    <name evidence="1" type="ORF">CARN5_2154</name>
</gene>
<reference evidence="1" key="1">
    <citation type="submission" date="2009-10" db="EMBL/GenBank/DDBJ databases">
        <title>Diversity of trophic interactions inside an arsenic-rich microbial ecosystem.</title>
        <authorList>
            <person name="Bertin P.N."/>
            <person name="Heinrich-Salmeron A."/>
            <person name="Pelletier E."/>
            <person name="Goulhen-Chollet F."/>
            <person name="Arsene-Ploetze F."/>
            <person name="Gallien S."/>
            <person name="Calteau A."/>
            <person name="Vallenet D."/>
            <person name="Casiot C."/>
            <person name="Chane-Woon-Ming B."/>
            <person name="Giloteaux L."/>
            <person name="Barakat M."/>
            <person name="Bonnefoy V."/>
            <person name="Bruneel O."/>
            <person name="Chandler M."/>
            <person name="Cleiss J."/>
            <person name="Duran R."/>
            <person name="Elbaz-Poulichet F."/>
            <person name="Fonknechten N."/>
            <person name="Lauga B."/>
            <person name="Mornico D."/>
            <person name="Ortet P."/>
            <person name="Schaeffer C."/>
            <person name="Siguier P."/>
            <person name="Alexander Thil Smith A."/>
            <person name="Van Dorsselaer A."/>
            <person name="Weissenbach J."/>
            <person name="Medigue C."/>
            <person name="Le Paslier D."/>
        </authorList>
    </citation>
    <scope>NUCLEOTIDE SEQUENCE</scope>
</reference>
<organism evidence="1">
    <name type="scientific">mine drainage metagenome</name>
    <dbReference type="NCBI Taxonomy" id="410659"/>
    <lineage>
        <taxon>unclassified sequences</taxon>
        <taxon>metagenomes</taxon>
        <taxon>ecological metagenomes</taxon>
    </lineage>
</organism>
<dbReference type="AlphaFoldDB" id="E6QB45"/>
<dbReference type="EMBL" id="CABP01000061">
    <property type="protein sequence ID" value="CBI04421.1"/>
    <property type="molecule type" value="Genomic_DNA"/>
</dbReference>